<feature type="domain" description="Core-binding (CB)" evidence="7">
    <location>
        <begin position="1"/>
        <end position="94"/>
    </location>
</feature>
<feature type="domain" description="Tyr recombinase" evidence="6">
    <location>
        <begin position="115"/>
        <end position="297"/>
    </location>
</feature>
<dbReference type="PROSITE" id="PS51900">
    <property type="entry name" value="CB"/>
    <property type="match status" value="1"/>
</dbReference>
<keyword evidence="2" id="KW-0229">DNA integration</keyword>
<organism evidence="8 9">
    <name type="scientific">Butyricimonas hominis</name>
    <dbReference type="NCBI Taxonomy" id="2763032"/>
    <lineage>
        <taxon>Bacteria</taxon>
        <taxon>Pseudomonadati</taxon>
        <taxon>Bacteroidota</taxon>
        <taxon>Bacteroidia</taxon>
        <taxon>Bacteroidales</taxon>
        <taxon>Odoribacteraceae</taxon>
        <taxon>Butyricimonas</taxon>
    </lineage>
</organism>
<keyword evidence="4" id="KW-0233">DNA recombination</keyword>
<dbReference type="InterPro" id="IPR004107">
    <property type="entry name" value="Integrase_SAM-like_N"/>
</dbReference>
<dbReference type="InterPro" id="IPR002104">
    <property type="entry name" value="Integrase_catalytic"/>
</dbReference>
<evidence type="ECO:0000256" key="2">
    <source>
        <dbReference type="ARBA" id="ARBA00022908"/>
    </source>
</evidence>
<protein>
    <submittedName>
        <fullName evidence="8">Tyrosine-type recombinase/integrase</fullName>
    </submittedName>
</protein>
<dbReference type="SUPFAM" id="SSF56349">
    <property type="entry name" value="DNA breaking-rejoining enzymes"/>
    <property type="match status" value="1"/>
</dbReference>
<dbReference type="Pfam" id="PF02899">
    <property type="entry name" value="Phage_int_SAM_1"/>
    <property type="match status" value="1"/>
</dbReference>
<evidence type="ECO:0000256" key="3">
    <source>
        <dbReference type="ARBA" id="ARBA00023125"/>
    </source>
</evidence>
<evidence type="ECO:0000259" key="7">
    <source>
        <dbReference type="PROSITE" id="PS51900"/>
    </source>
</evidence>
<dbReference type="PANTHER" id="PTHR30349:SF41">
    <property type="entry name" value="INTEGRASE_RECOMBINASE PROTEIN MJ0367-RELATED"/>
    <property type="match status" value="1"/>
</dbReference>
<name>A0ABR7D2M3_9BACT</name>
<proteinExistence type="inferred from homology"/>
<dbReference type="Pfam" id="PF00589">
    <property type="entry name" value="Phage_integrase"/>
    <property type="match status" value="1"/>
</dbReference>
<dbReference type="Gene3D" id="1.10.443.10">
    <property type="entry name" value="Intergrase catalytic core"/>
    <property type="match status" value="1"/>
</dbReference>
<dbReference type="Gene3D" id="1.10.150.130">
    <property type="match status" value="1"/>
</dbReference>
<dbReference type="RefSeq" id="WP_186976745.1">
    <property type="nucleotide sequence ID" value="NZ_JACOOH010000006.1"/>
</dbReference>
<reference evidence="8 9" key="1">
    <citation type="submission" date="2020-08" db="EMBL/GenBank/DDBJ databases">
        <title>Genome public.</title>
        <authorList>
            <person name="Liu C."/>
            <person name="Sun Q."/>
        </authorList>
    </citation>
    <scope>NUCLEOTIDE SEQUENCE [LARGE SCALE GENOMIC DNA]</scope>
    <source>
        <strain evidence="8 9">NSJ-56</strain>
    </source>
</reference>
<dbReference type="EMBL" id="JACOOH010000006">
    <property type="protein sequence ID" value="MBC5622190.1"/>
    <property type="molecule type" value="Genomic_DNA"/>
</dbReference>
<dbReference type="InterPro" id="IPR013762">
    <property type="entry name" value="Integrase-like_cat_sf"/>
</dbReference>
<evidence type="ECO:0000256" key="5">
    <source>
        <dbReference type="PROSITE-ProRule" id="PRU01248"/>
    </source>
</evidence>
<evidence type="ECO:0000313" key="8">
    <source>
        <dbReference type="EMBL" id="MBC5622190.1"/>
    </source>
</evidence>
<dbReference type="InterPro" id="IPR050090">
    <property type="entry name" value="Tyrosine_recombinase_XerCD"/>
</dbReference>
<accession>A0ABR7D2M3</accession>
<dbReference type="PROSITE" id="PS51898">
    <property type="entry name" value="TYR_RECOMBINASE"/>
    <property type="match status" value="1"/>
</dbReference>
<gene>
    <name evidence="8" type="ORF">H8S64_13885</name>
</gene>
<dbReference type="Proteomes" id="UP000646484">
    <property type="component" value="Unassembled WGS sequence"/>
</dbReference>
<keyword evidence="3 5" id="KW-0238">DNA-binding</keyword>
<dbReference type="InterPro" id="IPR010998">
    <property type="entry name" value="Integrase_recombinase_N"/>
</dbReference>
<keyword evidence="9" id="KW-1185">Reference proteome</keyword>
<dbReference type="InterPro" id="IPR044068">
    <property type="entry name" value="CB"/>
</dbReference>
<sequence length="303" mass="34662">MTQIGLFLKYLEDVKRYSAHTVVAYKTDLRQFYDFCGMDEEDEDFSRMTTKLVREWVVAEMRGALRNKGGKQKLHPASGKRKLSSVKAFFRFLVKEGVMEVNPAEDISGPKLPKRLPVFVNEQDMEITLDDAEKEEGFHGLRDFLILLMAYDTGMRRSEIVGLRLVDVDLPRHCIRVHGKGGKQREVPILRELEEDIACYIKGRAEVVEREHGMFFVTDKGKPIYPQFVYRLVVAALAEHTSLSKRSPHVLRHSFATHLLEHGASIQGIKELLGHSSLAATQVYTHNSVEKMLKIFKQAHPRA</sequence>
<evidence type="ECO:0000256" key="4">
    <source>
        <dbReference type="ARBA" id="ARBA00023172"/>
    </source>
</evidence>
<dbReference type="PANTHER" id="PTHR30349">
    <property type="entry name" value="PHAGE INTEGRASE-RELATED"/>
    <property type="match status" value="1"/>
</dbReference>
<dbReference type="InterPro" id="IPR011010">
    <property type="entry name" value="DNA_brk_join_enz"/>
</dbReference>
<comment type="caution">
    <text evidence="8">The sequence shown here is derived from an EMBL/GenBank/DDBJ whole genome shotgun (WGS) entry which is preliminary data.</text>
</comment>
<evidence type="ECO:0000313" key="9">
    <source>
        <dbReference type="Proteomes" id="UP000646484"/>
    </source>
</evidence>
<evidence type="ECO:0000259" key="6">
    <source>
        <dbReference type="PROSITE" id="PS51898"/>
    </source>
</evidence>
<evidence type="ECO:0000256" key="1">
    <source>
        <dbReference type="ARBA" id="ARBA00008857"/>
    </source>
</evidence>
<comment type="similarity">
    <text evidence="1">Belongs to the 'phage' integrase family.</text>
</comment>